<organism evidence="10 11">
    <name type="scientific">Paenarthrobacter aurescens (strain TC1)</name>
    <dbReference type="NCBI Taxonomy" id="290340"/>
    <lineage>
        <taxon>Bacteria</taxon>
        <taxon>Bacillati</taxon>
        <taxon>Actinomycetota</taxon>
        <taxon>Actinomycetes</taxon>
        <taxon>Micrococcales</taxon>
        <taxon>Micrococcaceae</taxon>
        <taxon>Paenarthrobacter</taxon>
    </lineage>
</organism>
<evidence type="ECO:0000256" key="7">
    <source>
        <dbReference type="RuleBase" id="RU361277"/>
    </source>
</evidence>
<keyword evidence="10" id="KW-0614">Plasmid</keyword>
<keyword evidence="5" id="KW-0560">Oxidoreductase</keyword>
<reference evidence="10 11" key="1">
    <citation type="journal article" date="2006" name="PLoS Genet.">
        <title>Secrets of soil survival revealed by the genome sequence of Arthrobacter aurescens TC1.</title>
        <authorList>
            <person name="Mongodin E.F."/>
            <person name="Shapir N."/>
            <person name="Daugherty S.C."/>
            <person name="DeBoy R.T."/>
            <person name="Emerson J.B."/>
            <person name="Shvartzbeyn A."/>
            <person name="Radune D."/>
            <person name="Vamathevan J."/>
            <person name="Riggs F."/>
            <person name="Grinberg V."/>
            <person name="Khouri H."/>
            <person name="Wackett L.P."/>
            <person name="Nelson K.E."/>
            <person name="Sadowsky M.J."/>
        </authorList>
    </citation>
    <scope>NUCLEOTIDE SEQUENCE [LARGE SCALE GENOMIC DNA]</scope>
    <source>
        <strain evidence="10 11">TC1</strain>
    </source>
</reference>
<accession>A1RCH0</accession>
<dbReference type="OrthoDB" id="334894at2"/>
<dbReference type="InterPro" id="IPR013149">
    <property type="entry name" value="ADH-like_C"/>
</dbReference>
<dbReference type="KEGG" id="aau:AAur_pTC10058"/>
<dbReference type="RefSeq" id="WP_011776855.1">
    <property type="nucleotide sequence ID" value="NC_008712.1"/>
</dbReference>
<evidence type="ECO:0000259" key="8">
    <source>
        <dbReference type="Pfam" id="PF00107"/>
    </source>
</evidence>
<evidence type="ECO:0000256" key="4">
    <source>
        <dbReference type="ARBA" id="ARBA00022833"/>
    </source>
</evidence>
<dbReference type="FunFam" id="3.40.50.720:FF:000003">
    <property type="entry name" value="S-(hydroxymethyl)glutathione dehydrogenase"/>
    <property type="match status" value="1"/>
</dbReference>
<dbReference type="GO" id="GO:0005829">
    <property type="term" value="C:cytosol"/>
    <property type="evidence" value="ECO:0007669"/>
    <property type="project" value="TreeGrafter"/>
</dbReference>
<keyword evidence="6" id="KW-0520">NAD</keyword>
<evidence type="ECO:0000256" key="5">
    <source>
        <dbReference type="ARBA" id="ARBA00023002"/>
    </source>
</evidence>
<dbReference type="PROSITE" id="PS00059">
    <property type="entry name" value="ADH_ZINC"/>
    <property type="match status" value="1"/>
</dbReference>
<feature type="domain" description="Alcohol dehydrogenase-like C-terminal" evidence="8">
    <location>
        <begin position="194"/>
        <end position="316"/>
    </location>
</feature>
<name>A1RCH0_PAEAT</name>
<dbReference type="Pfam" id="PF08240">
    <property type="entry name" value="ADH_N"/>
    <property type="match status" value="1"/>
</dbReference>
<dbReference type="InterPro" id="IPR036291">
    <property type="entry name" value="NAD(P)-bd_dom_sf"/>
</dbReference>
<dbReference type="HOGENOM" id="CLU_026673_14_1_11"/>
<sequence>MPTQVTAAVMTKSGQPLDLRPVILDDPLDHEVLVRTLAAGLCHSDLHYLDGSLEIELPAILGHEVVGTVERVGAAVSGLKIGDRVVATVTPACGLCRQCLAGRPTQCMRVDQMRARPRPKFMTTDGEPINALGGIGAFAEAFVVSEASLGVIDDAIPAKVACLLGCCVTTGVGAAIHGARVTAEDTVAVIGCGGVGIAAIQGARLAGARKVVAVDTSEQKLELAKRFGATDGVVAQREAVETLELLRAIEPEGFTHTIEAVGRAATAELAFNALGAAGTATILGLMPADTALRISADALVYGDRRIQGAYMGANRFLSDVDIFTDHYRSGRLNLDDMVTQARTFSSINEGFAAMTDPTTVRVVVEFEDAAS</sequence>
<dbReference type="AlphaFoldDB" id="A1RCH0"/>
<keyword evidence="3 7" id="KW-0479">Metal-binding</keyword>
<proteinExistence type="inferred from homology"/>
<dbReference type="InterPro" id="IPR002328">
    <property type="entry name" value="ADH_Zn_CS"/>
</dbReference>
<evidence type="ECO:0000256" key="2">
    <source>
        <dbReference type="ARBA" id="ARBA00008072"/>
    </source>
</evidence>
<dbReference type="PANTHER" id="PTHR43880:SF12">
    <property type="entry name" value="ALCOHOL DEHYDROGENASE CLASS-3"/>
    <property type="match status" value="1"/>
</dbReference>
<dbReference type="Proteomes" id="UP000000637">
    <property type="component" value="Plasmid pTC1"/>
</dbReference>
<evidence type="ECO:0000313" key="10">
    <source>
        <dbReference type="EMBL" id="ABM10530.1"/>
    </source>
</evidence>
<geneLocation type="plasmid" evidence="10 11">
    <name>pTC1</name>
</geneLocation>
<dbReference type="Pfam" id="PF00107">
    <property type="entry name" value="ADH_zinc_N"/>
    <property type="match status" value="1"/>
</dbReference>
<dbReference type="SUPFAM" id="SSF51735">
    <property type="entry name" value="NAD(P)-binding Rossmann-fold domains"/>
    <property type="match status" value="1"/>
</dbReference>
<keyword evidence="4 7" id="KW-0862">Zinc</keyword>
<dbReference type="Gene3D" id="3.40.50.720">
    <property type="entry name" value="NAD(P)-binding Rossmann-like Domain"/>
    <property type="match status" value="1"/>
</dbReference>
<dbReference type="InterPro" id="IPR013154">
    <property type="entry name" value="ADH-like_N"/>
</dbReference>
<feature type="domain" description="Alcohol dehydrogenase-like N-terminal" evidence="9">
    <location>
        <begin position="29"/>
        <end position="149"/>
    </location>
</feature>
<gene>
    <name evidence="10" type="ordered locus">AAur_pTC10058</name>
</gene>
<evidence type="ECO:0000256" key="6">
    <source>
        <dbReference type="ARBA" id="ARBA00023027"/>
    </source>
</evidence>
<dbReference type="GO" id="GO:0051903">
    <property type="term" value="F:S-(hydroxymethyl)glutathione dehydrogenase [NAD(P)+] activity"/>
    <property type="evidence" value="ECO:0007669"/>
    <property type="project" value="TreeGrafter"/>
</dbReference>
<dbReference type="CDD" id="cd08279">
    <property type="entry name" value="Zn_ADH_class_III"/>
    <property type="match status" value="1"/>
</dbReference>
<dbReference type="GO" id="GO:0046294">
    <property type="term" value="P:formaldehyde catabolic process"/>
    <property type="evidence" value="ECO:0007669"/>
    <property type="project" value="TreeGrafter"/>
</dbReference>
<dbReference type="Gene3D" id="3.90.180.10">
    <property type="entry name" value="Medium-chain alcohol dehydrogenases, catalytic domain"/>
    <property type="match status" value="1"/>
</dbReference>
<evidence type="ECO:0000313" key="11">
    <source>
        <dbReference type="Proteomes" id="UP000000637"/>
    </source>
</evidence>
<keyword evidence="11" id="KW-1185">Reference proteome</keyword>
<evidence type="ECO:0000256" key="1">
    <source>
        <dbReference type="ARBA" id="ARBA00001947"/>
    </source>
</evidence>
<evidence type="ECO:0000259" key="9">
    <source>
        <dbReference type="Pfam" id="PF08240"/>
    </source>
</evidence>
<dbReference type="GO" id="GO:0008270">
    <property type="term" value="F:zinc ion binding"/>
    <property type="evidence" value="ECO:0007669"/>
    <property type="project" value="InterPro"/>
</dbReference>
<dbReference type="InterPro" id="IPR011032">
    <property type="entry name" value="GroES-like_sf"/>
</dbReference>
<dbReference type="SUPFAM" id="SSF50129">
    <property type="entry name" value="GroES-like"/>
    <property type="match status" value="1"/>
</dbReference>
<comment type="similarity">
    <text evidence="2 7">Belongs to the zinc-containing alcohol dehydrogenase family.</text>
</comment>
<comment type="cofactor">
    <cofactor evidence="1 7">
        <name>Zn(2+)</name>
        <dbReference type="ChEBI" id="CHEBI:29105"/>
    </cofactor>
</comment>
<evidence type="ECO:0000256" key="3">
    <source>
        <dbReference type="ARBA" id="ARBA00022723"/>
    </source>
</evidence>
<dbReference type="PANTHER" id="PTHR43880">
    <property type="entry name" value="ALCOHOL DEHYDROGENASE"/>
    <property type="match status" value="1"/>
</dbReference>
<protein>
    <submittedName>
        <fullName evidence="10">Alcohol dehydrogenase</fullName>
    </submittedName>
</protein>
<dbReference type="EMBL" id="CP000475">
    <property type="protein sequence ID" value="ABM10530.1"/>
    <property type="molecule type" value="Genomic_DNA"/>
</dbReference>